<reference evidence="9 10" key="1">
    <citation type="journal article" date="2019" name="Nat. Microbiol.">
        <title>Mediterranean grassland soil C-N compound turnover is dependent on rainfall and depth, and is mediated by genomically divergent microorganisms.</title>
        <authorList>
            <person name="Diamond S."/>
            <person name="Andeer P.F."/>
            <person name="Li Z."/>
            <person name="Crits-Christoph A."/>
            <person name="Burstein D."/>
            <person name="Anantharaman K."/>
            <person name="Lane K.R."/>
            <person name="Thomas B.C."/>
            <person name="Pan C."/>
            <person name="Northen T.R."/>
            <person name="Banfield J.F."/>
        </authorList>
    </citation>
    <scope>NUCLEOTIDE SEQUENCE [LARGE SCALE GENOMIC DNA]</scope>
    <source>
        <strain evidence="9">WS_4</strain>
    </source>
</reference>
<organism evidence="9 10">
    <name type="scientific">Eiseniibacteriota bacterium</name>
    <dbReference type="NCBI Taxonomy" id="2212470"/>
    <lineage>
        <taxon>Bacteria</taxon>
        <taxon>Candidatus Eiseniibacteriota</taxon>
    </lineage>
</organism>
<keyword evidence="5 7" id="KW-1133">Transmembrane helix</keyword>
<dbReference type="PANTHER" id="PTHR30589">
    <property type="entry name" value="PROLIPOPROTEIN DIACYLGLYCERYL TRANSFERASE"/>
    <property type="match status" value="1"/>
</dbReference>
<dbReference type="Pfam" id="PF01790">
    <property type="entry name" value="LGT"/>
    <property type="match status" value="1"/>
</dbReference>
<gene>
    <name evidence="7 9" type="primary">lgt</name>
    <name evidence="9" type="ORF">E6K74_11005</name>
</gene>
<dbReference type="InterPro" id="IPR001640">
    <property type="entry name" value="Lgt"/>
</dbReference>
<evidence type="ECO:0000313" key="9">
    <source>
        <dbReference type="EMBL" id="TMQ52952.1"/>
    </source>
</evidence>
<dbReference type="GO" id="GO:0005886">
    <property type="term" value="C:plasma membrane"/>
    <property type="evidence" value="ECO:0007669"/>
    <property type="project" value="UniProtKB-SubCell"/>
</dbReference>
<feature type="transmembrane region" description="Helical" evidence="7">
    <location>
        <begin position="131"/>
        <end position="150"/>
    </location>
</feature>
<feature type="transmembrane region" description="Helical" evidence="7">
    <location>
        <begin position="45"/>
        <end position="67"/>
    </location>
</feature>
<feature type="transmembrane region" description="Helical" evidence="7">
    <location>
        <begin position="197"/>
        <end position="213"/>
    </location>
</feature>
<feature type="transmembrane region" description="Helical" evidence="7">
    <location>
        <begin position="87"/>
        <end position="104"/>
    </location>
</feature>
<dbReference type="EC" id="2.5.1.145" evidence="7"/>
<comment type="function">
    <text evidence="7">Catalyzes the transfer of the diacylglyceryl group from phosphatidylglycerol to the sulfhydryl group of the N-terminal cysteine of a prolipoprotein, the first step in the formation of mature lipoproteins.</text>
</comment>
<comment type="subcellular location">
    <subcellularLocation>
        <location evidence="7">Cell membrane</location>
        <topology evidence="7">Multi-pass membrane protein</topology>
    </subcellularLocation>
</comment>
<dbReference type="GO" id="GO:0042158">
    <property type="term" value="P:lipoprotein biosynthetic process"/>
    <property type="evidence" value="ECO:0007669"/>
    <property type="project" value="UniProtKB-UniRule"/>
</dbReference>
<comment type="similarity">
    <text evidence="1 7">Belongs to the Lgt family.</text>
</comment>
<evidence type="ECO:0000256" key="3">
    <source>
        <dbReference type="ARBA" id="ARBA00022679"/>
    </source>
</evidence>
<sequence>MHPTIFRFHGFELHSYGLLLAIAFLVGIQLLLKRGADRGLPEDKLSTLSLILLVLAIVGGRGLYVLTHWSDYARDLGGIFRIWEGGLMLYGGYFLAIAGGIVYVRRTGLSVWRVGDAAAPSMALGIGIGRLGCFLNGCCFGLPSHLPWAIKFPPGSYSNFVFPNEPLQPSQLYLAAAGGALFVLLLRLDRKPHFDGWLFWSYIAMDAVLRFVIDFTRYYDSTSYLGKVGPFPFNVNQVFSAVLVIAALFMLKRLKHAGAPADLARAPSVPREPSRVEPGLEHTEPSPARQDPTA</sequence>
<dbReference type="PANTHER" id="PTHR30589:SF0">
    <property type="entry name" value="PHOSPHATIDYLGLYCEROL--PROLIPOPROTEIN DIACYLGLYCERYL TRANSFERASE"/>
    <property type="match status" value="1"/>
</dbReference>
<feature type="binding site" evidence="7">
    <location>
        <position position="130"/>
    </location>
    <ligand>
        <name>a 1,2-diacyl-sn-glycero-3-phospho-(1'-sn-glycerol)</name>
        <dbReference type="ChEBI" id="CHEBI:64716"/>
    </ligand>
</feature>
<dbReference type="Proteomes" id="UP000319829">
    <property type="component" value="Unassembled WGS sequence"/>
</dbReference>
<evidence type="ECO:0000313" key="10">
    <source>
        <dbReference type="Proteomes" id="UP000319829"/>
    </source>
</evidence>
<evidence type="ECO:0000256" key="4">
    <source>
        <dbReference type="ARBA" id="ARBA00022692"/>
    </source>
</evidence>
<comment type="catalytic activity">
    <reaction evidence="7">
        <text>L-cysteinyl-[prolipoprotein] + a 1,2-diacyl-sn-glycero-3-phospho-(1'-sn-glycerol) = an S-1,2-diacyl-sn-glyceryl-L-cysteinyl-[prolipoprotein] + sn-glycerol 1-phosphate + H(+)</text>
        <dbReference type="Rhea" id="RHEA:56712"/>
        <dbReference type="Rhea" id="RHEA-COMP:14679"/>
        <dbReference type="Rhea" id="RHEA-COMP:14680"/>
        <dbReference type="ChEBI" id="CHEBI:15378"/>
        <dbReference type="ChEBI" id="CHEBI:29950"/>
        <dbReference type="ChEBI" id="CHEBI:57685"/>
        <dbReference type="ChEBI" id="CHEBI:64716"/>
        <dbReference type="ChEBI" id="CHEBI:140658"/>
        <dbReference type="EC" id="2.5.1.145"/>
    </reaction>
</comment>
<keyword evidence="3 7" id="KW-0808">Transferase</keyword>
<evidence type="ECO:0000256" key="5">
    <source>
        <dbReference type="ARBA" id="ARBA00022989"/>
    </source>
</evidence>
<dbReference type="UniPathway" id="UPA00664"/>
<proteinExistence type="inferred from homology"/>
<comment type="caution">
    <text evidence="9">The sequence shown here is derived from an EMBL/GenBank/DDBJ whole genome shotgun (WGS) entry which is preliminary data.</text>
</comment>
<dbReference type="GO" id="GO:0008961">
    <property type="term" value="F:phosphatidylglycerol-prolipoprotein diacylglyceryl transferase activity"/>
    <property type="evidence" value="ECO:0007669"/>
    <property type="project" value="UniProtKB-UniRule"/>
</dbReference>
<feature type="transmembrane region" description="Helical" evidence="7">
    <location>
        <begin position="233"/>
        <end position="251"/>
    </location>
</feature>
<keyword evidence="2 7" id="KW-1003">Cell membrane</keyword>
<evidence type="ECO:0000256" key="8">
    <source>
        <dbReference type="SAM" id="MobiDB-lite"/>
    </source>
</evidence>
<evidence type="ECO:0000256" key="2">
    <source>
        <dbReference type="ARBA" id="ARBA00022475"/>
    </source>
</evidence>
<accession>A0A538SNK4</accession>
<evidence type="ECO:0000256" key="7">
    <source>
        <dbReference type="HAMAP-Rule" id="MF_01147"/>
    </source>
</evidence>
<name>A0A538SNK4_UNCEI</name>
<dbReference type="NCBIfam" id="TIGR00544">
    <property type="entry name" value="lgt"/>
    <property type="match status" value="1"/>
</dbReference>
<keyword evidence="4 7" id="KW-0812">Transmembrane</keyword>
<feature type="transmembrane region" description="Helical" evidence="7">
    <location>
        <begin position="13"/>
        <end position="33"/>
    </location>
</feature>
<dbReference type="EMBL" id="VBOU01000092">
    <property type="protein sequence ID" value="TMQ52952.1"/>
    <property type="molecule type" value="Genomic_DNA"/>
</dbReference>
<evidence type="ECO:0000256" key="1">
    <source>
        <dbReference type="ARBA" id="ARBA00007150"/>
    </source>
</evidence>
<protein>
    <recommendedName>
        <fullName evidence="7">Phosphatidylglycerol--prolipoprotein diacylglyceryl transferase</fullName>
        <ecNumber evidence="7">2.5.1.145</ecNumber>
    </recommendedName>
</protein>
<comment type="pathway">
    <text evidence="7">Protein modification; lipoprotein biosynthesis (diacylglyceryl transfer).</text>
</comment>
<evidence type="ECO:0000256" key="6">
    <source>
        <dbReference type="ARBA" id="ARBA00023136"/>
    </source>
</evidence>
<feature type="compositionally biased region" description="Basic and acidic residues" evidence="8">
    <location>
        <begin position="272"/>
        <end position="284"/>
    </location>
</feature>
<keyword evidence="9" id="KW-0449">Lipoprotein</keyword>
<keyword evidence="6 7" id="KW-0472">Membrane</keyword>
<dbReference type="HAMAP" id="MF_01147">
    <property type="entry name" value="Lgt"/>
    <property type="match status" value="1"/>
</dbReference>
<feature type="region of interest" description="Disordered" evidence="8">
    <location>
        <begin position="260"/>
        <end position="294"/>
    </location>
</feature>
<dbReference type="AlphaFoldDB" id="A0A538SNK4"/>
<feature type="transmembrane region" description="Helical" evidence="7">
    <location>
        <begin position="170"/>
        <end position="188"/>
    </location>
</feature>